<protein>
    <submittedName>
        <fullName evidence="1">Uncharacterized protein</fullName>
    </submittedName>
</protein>
<gene>
    <name evidence="1" type="ORF">ECRASSUSDP1_LOCUS7335</name>
</gene>
<keyword evidence="2" id="KW-1185">Reference proteome</keyword>
<dbReference type="AlphaFoldDB" id="A0AAD1UIZ0"/>
<dbReference type="EMBL" id="CAMPGE010007139">
    <property type="protein sequence ID" value="CAI2366064.1"/>
    <property type="molecule type" value="Genomic_DNA"/>
</dbReference>
<dbReference type="SUPFAM" id="SSF52047">
    <property type="entry name" value="RNI-like"/>
    <property type="match status" value="1"/>
</dbReference>
<evidence type="ECO:0000313" key="1">
    <source>
        <dbReference type="EMBL" id="CAI2366064.1"/>
    </source>
</evidence>
<reference evidence="1" key="1">
    <citation type="submission" date="2023-07" db="EMBL/GenBank/DDBJ databases">
        <authorList>
            <consortium name="AG Swart"/>
            <person name="Singh M."/>
            <person name="Singh A."/>
            <person name="Seah K."/>
            <person name="Emmerich C."/>
        </authorList>
    </citation>
    <scope>NUCLEOTIDE SEQUENCE</scope>
    <source>
        <strain evidence="1">DP1</strain>
    </source>
</reference>
<proteinExistence type="predicted"/>
<accession>A0AAD1UIZ0</accession>
<evidence type="ECO:0000313" key="2">
    <source>
        <dbReference type="Proteomes" id="UP001295684"/>
    </source>
</evidence>
<dbReference type="InterPro" id="IPR032675">
    <property type="entry name" value="LRR_dom_sf"/>
</dbReference>
<organism evidence="1 2">
    <name type="scientific">Euplotes crassus</name>
    <dbReference type="NCBI Taxonomy" id="5936"/>
    <lineage>
        <taxon>Eukaryota</taxon>
        <taxon>Sar</taxon>
        <taxon>Alveolata</taxon>
        <taxon>Ciliophora</taxon>
        <taxon>Intramacronucleata</taxon>
        <taxon>Spirotrichea</taxon>
        <taxon>Hypotrichia</taxon>
        <taxon>Euplotida</taxon>
        <taxon>Euplotidae</taxon>
        <taxon>Moneuplotes</taxon>
    </lineage>
</organism>
<dbReference type="Gene3D" id="3.80.10.10">
    <property type="entry name" value="Ribonuclease Inhibitor"/>
    <property type="match status" value="1"/>
</dbReference>
<dbReference type="Proteomes" id="UP001295684">
    <property type="component" value="Unassembled WGS sequence"/>
</dbReference>
<comment type="caution">
    <text evidence="1">The sequence shown here is derived from an EMBL/GenBank/DDBJ whole genome shotgun (WGS) entry which is preliminary data.</text>
</comment>
<name>A0AAD1UIZ0_EUPCR</name>
<sequence length="145" mass="16602">MKLNRTSYFNSLIRISSKVIRVATFSHFCLNLSQLKRLIAAYRHVERLDICCCELSIPTAPDFSKALQNCQIEEINLLGTGSYSYKNWRDHPEEFNNLIQGFARSTDLRTSLRKVNIKNCCIKQSEAEEIFAKNQIRGVTIIGGI</sequence>